<dbReference type="EMBL" id="QYRN01000006">
    <property type="protein sequence ID" value="RIX99983.1"/>
    <property type="molecule type" value="Genomic_DNA"/>
</dbReference>
<name>A0A3A1WHB9_9HYPH</name>
<protein>
    <submittedName>
        <fullName evidence="1">UV DNA damage repair endonuclease UvsE</fullName>
    </submittedName>
</protein>
<keyword evidence="2" id="KW-1185">Reference proteome</keyword>
<reference evidence="2" key="1">
    <citation type="submission" date="2018-09" db="EMBL/GenBank/DDBJ databases">
        <authorList>
            <person name="Tuo L."/>
        </authorList>
    </citation>
    <scope>NUCLEOTIDE SEQUENCE [LARGE SCALE GENOMIC DNA]</scope>
    <source>
        <strain evidence="2">M2BS4Y-1</strain>
    </source>
</reference>
<evidence type="ECO:0000313" key="1">
    <source>
        <dbReference type="EMBL" id="RIX99983.1"/>
    </source>
</evidence>
<evidence type="ECO:0000313" key="2">
    <source>
        <dbReference type="Proteomes" id="UP000265750"/>
    </source>
</evidence>
<keyword evidence="1" id="KW-0540">Nuclease</keyword>
<feature type="non-terminal residue" evidence="1">
    <location>
        <position position="36"/>
    </location>
</feature>
<organism evidence="1 2">
    <name type="scientific">Aureimonas flava</name>
    <dbReference type="NCBI Taxonomy" id="2320271"/>
    <lineage>
        <taxon>Bacteria</taxon>
        <taxon>Pseudomonadati</taxon>
        <taxon>Pseudomonadota</taxon>
        <taxon>Alphaproteobacteria</taxon>
        <taxon>Hyphomicrobiales</taxon>
        <taxon>Aurantimonadaceae</taxon>
        <taxon>Aureimonas</taxon>
    </lineage>
</organism>
<proteinExistence type="predicted"/>
<dbReference type="GO" id="GO:0004519">
    <property type="term" value="F:endonuclease activity"/>
    <property type="evidence" value="ECO:0007669"/>
    <property type="project" value="UniProtKB-KW"/>
</dbReference>
<comment type="caution">
    <text evidence="1">The sequence shown here is derived from an EMBL/GenBank/DDBJ whole genome shotgun (WGS) entry which is preliminary data.</text>
</comment>
<gene>
    <name evidence="1" type="ORF">D3218_11800</name>
</gene>
<sequence length="36" mass="4044">MVGTWPLGEVAKVHYSSPRTQFLERRVVDKGTGRKG</sequence>
<keyword evidence="1" id="KW-0378">Hydrolase</keyword>
<dbReference type="AlphaFoldDB" id="A0A3A1WHB9"/>
<keyword evidence="1" id="KW-0255">Endonuclease</keyword>
<dbReference type="Proteomes" id="UP000265750">
    <property type="component" value="Unassembled WGS sequence"/>
</dbReference>
<accession>A0A3A1WHB9</accession>